<dbReference type="InterPro" id="IPR052027">
    <property type="entry name" value="PspC"/>
</dbReference>
<dbReference type="KEGG" id="tpla:ElP_14060"/>
<proteinExistence type="predicted"/>
<evidence type="ECO:0000313" key="8">
    <source>
        <dbReference type="EMBL" id="QDV33533.1"/>
    </source>
</evidence>
<keyword evidence="5 6" id="KW-0472">Membrane</keyword>
<dbReference type="RefSeq" id="WP_145267894.1">
    <property type="nucleotide sequence ID" value="NZ_CP036426.1"/>
</dbReference>
<organism evidence="8 9">
    <name type="scientific">Tautonia plasticadhaerens</name>
    <dbReference type="NCBI Taxonomy" id="2527974"/>
    <lineage>
        <taxon>Bacteria</taxon>
        <taxon>Pseudomonadati</taxon>
        <taxon>Planctomycetota</taxon>
        <taxon>Planctomycetia</taxon>
        <taxon>Isosphaerales</taxon>
        <taxon>Isosphaeraceae</taxon>
        <taxon>Tautonia</taxon>
    </lineage>
</organism>
<gene>
    <name evidence="8" type="ORF">ElP_14060</name>
</gene>
<dbReference type="EMBL" id="CP036426">
    <property type="protein sequence ID" value="QDV33533.1"/>
    <property type="molecule type" value="Genomic_DNA"/>
</dbReference>
<evidence type="ECO:0000256" key="1">
    <source>
        <dbReference type="ARBA" id="ARBA00004162"/>
    </source>
</evidence>
<name>A0A518GY96_9BACT</name>
<protein>
    <submittedName>
        <fullName evidence="8">PspC domain protein</fullName>
    </submittedName>
</protein>
<sequence length="119" mass="12733">MAKRCPYCAEEIQDEAIKCKHCLSWLGPGPEPRGDVSSPWDVGPSKAAGGLGSLRRPTDDRMIAGVCAALGRFIGIDPTWIRIAFAAFTVFTAGVPGIVLYIIMALVIPTEDGADRWTA</sequence>
<dbReference type="GO" id="GO:0005886">
    <property type="term" value="C:plasma membrane"/>
    <property type="evidence" value="ECO:0007669"/>
    <property type="project" value="UniProtKB-SubCell"/>
</dbReference>
<keyword evidence="9" id="KW-1185">Reference proteome</keyword>
<keyword evidence="3 6" id="KW-0812">Transmembrane</keyword>
<keyword evidence="2" id="KW-1003">Cell membrane</keyword>
<dbReference type="OrthoDB" id="733404at2"/>
<accession>A0A518GY96</accession>
<reference evidence="8 9" key="1">
    <citation type="submission" date="2019-02" db="EMBL/GenBank/DDBJ databases">
        <title>Deep-cultivation of Planctomycetes and their phenomic and genomic characterization uncovers novel biology.</title>
        <authorList>
            <person name="Wiegand S."/>
            <person name="Jogler M."/>
            <person name="Boedeker C."/>
            <person name="Pinto D."/>
            <person name="Vollmers J."/>
            <person name="Rivas-Marin E."/>
            <person name="Kohn T."/>
            <person name="Peeters S.H."/>
            <person name="Heuer A."/>
            <person name="Rast P."/>
            <person name="Oberbeckmann S."/>
            <person name="Bunk B."/>
            <person name="Jeske O."/>
            <person name="Meyerdierks A."/>
            <person name="Storesund J.E."/>
            <person name="Kallscheuer N."/>
            <person name="Luecker S."/>
            <person name="Lage O.M."/>
            <person name="Pohl T."/>
            <person name="Merkel B.J."/>
            <person name="Hornburger P."/>
            <person name="Mueller R.-W."/>
            <person name="Bruemmer F."/>
            <person name="Labrenz M."/>
            <person name="Spormann A.M."/>
            <person name="Op den Camp H."/>
            <person name="Overmann J."/>
            <person name="Amann R."/>
            <person name="Jetten M.S.M."/>
            <person name="Mascher T."/>
            <person name="Medema M.H."/>
            <person name="Devos D.P."/>
            <person name="Kaster A.-K."/>
            <person name="Ovreas L."/>
            <person name="Rohde M."/>
            <person name="Galperin M.Y."/>
            <person name="Jogler C."/>
        </authorList>
    </citation>
    <scope>NUCLEOTIDE SEQUENCE [LARGE SCALE GENOMIC DNA]</scope>
    <source>
        <strain evidence="8 9">ElP</strain>
    </source>
</reference>
<dbReference type="PANTHER" id="PTHR33885">
    <property type="entry name" value="PHAGE SHOCK PROTEIN C"/>
    <property type="match status" value="1"/>
</dbReference>
<dbReference type="AlphaFoldDB" id="A0A518GY96"/>
<evidence type="ECO:0000313" key="9">
    <source>
        <dbReference type="Proteomes" id="UP000317835"/>
    </source>
</evidence>
<evidence type="ECO:0000256" key="5">
    <source>
        <dbReference type="ARBA" id="ARBA00023136"/>
    </source>
</evidence>
<dbReference type="InterPro" id="IPR007168">
    <property type="entry name" value="Phageshock_PspC_N"/>
</dbReference>
<keyword evidence="4 6" id="KW-1133">Transmembrane helix</keyword>
<evidence type="ECO:0000256" key="2">
    <source>
        <dbReference type="ARBA" id="ARBA00022475"/>
    </source>
</evidence>
<evidence type="ECO:0000256" key="6">
    <source>
        <dbReference type="SAM" id="Phobius"/>
    </source>
</evidence>
<feature type="transmembrane region" description="Helical" evidence="6">
    <location>
        <begin position="80"/>
        <end position="108"/>
    </location>
</feature>
<evidence type="ECO:0000256" key="3">
    <source>
        <dbReference type="ARBA" id="ARBA00022692"/>
    </source>
</evidence>
<evidence type="ECO:0000259" key="7">
    <source>
        <dbReference type="Pfam" id="PF04024"/>
    </source>
</evidence>
<dbReference type="Pfam" id="PF04024">
    <property type="entry name" value="PspC"/>
    <property type="match status" value="1"/>
</dbReference>
<comment type="subcellular location">
    <subcellularLocation>
        <location evidence="1">Cell membrane</location>
        <topology evidence="1">Single-pass membrane protein</topology>
    </subcellularLocation>
</comment>
<evidence type="ECO:0000256" key="4">
    <source>
        <dbReference type="ARBA" id="ARBA00022989"/>
    </source>
</evidence>
<dbReference type="PANTHER" id="PTHR33885:SF3">
    <property type="entry name" value="PHAGE SHOCK PROTEIN C"/>
    <property type="match status" value="1"/>
</dbReference>
<feature type="domain" description="Phage shock protein PspC N-terminal" evidence="7">
    <location>
        <begin position="54"/>
        <end position="111"/>
    </location>
</feature>
<dbReference type="Proteomes" id="UP000317835">
    <property type="component" value="Chromosome"/>
</dbReference>